<dbReference type="InterPro" id="IPR050951">
    <property type="entry name" value="Retrovirus_Pol_polyprotein"/>
</dbReference>
<dbReference type="SUPFAM" id="SSF53098">
    <property type="entry name" value="Ribonuclease H-like"/>
    <property type="match status" value="1"/>
</dbReference>
<dbReference type="PANTHER" id="PTHR37984">
    <property type="entry name" value="PROTEIN CBG26694"/>
    <property type="match status" value="1"/>
</dbReference>
<gene>
    <name evidence="1" type="ORF">FWK35_00037922</name>
</gene>
<feature type="non-terminal residue" evidence="1">
    <location>
        <position position="356"/>
    </location>
</feature>
<evidence type="ECO:0000313" key="2">
    <source>
        <dbReference type="Proteomes" id="UP000478052"/>
    </source>
</evidence>
<dbReference type="InterPro" id="IPR036397">
    <property type="entry name" value="RNaseH_sf"/>
</dbReference>
<feature type="non-terminal residue" evidence="1">
    <location>
        <position position="1"/>
    </location>
</feature>
<protein>
    <submittedName>
        <fullName evidence="1">Protein NYNRIN-like</fullName>
    </submittedName>
</protein>
<dbReference type="PANTHER" id="PTHR37984:SF5">
    <property type="entry name" value="PROTEIN NYNRIN-LIKE"/>
    <property type="match status" value="1"/>
</dbReference>
<dbReference type="Proteomes" id="UP000478052">
    <property type="component" value="Unassembled WGS sequence"/>
</dbReference>
<proteinExistence type="predicted"/>
<evidence type="ECO:0000313" key="1">
    <source>
        <dbReference type="EMBL" id="KAF0685380.1"/>
    </source>
</evidence>
<comment type="caution">
    <text evidence="1">The sequence shown here is derived from an EMBL/GenBank/DDBJ whole genome shotgun (WGS) entry which is preliminary data.</text>
</comment>
<name>A0A6G0VHY5_APHCR</name>
<dbReference type="EMBL" id="VUJU01017096">
    <property type="protein sequence ID" value="KAF0685380.1"/>
    <property type="molecule type" value="Genomic_DNA"/>
</dbReference>
<dbReference type="OrthoDB" id="6642726at2759"/>
<accession>A0A6G0VHY5</accession>
<organism evidence="1 2">
    <name type="scientific">Aphis craccivora</name>
    <name type="common">Cowpea aphid</name>
    <dbReference type="NCBI Taxonomy" id="307492"/>
    <lineage>
        <taxon>Eukaryota</taxon>
        <taxon>Metazoa</taxon>
        <taxon>Ecdysozoa</taxon>
        <taxon>Arthropoda</taxon>
        <taxon>Hexapoda</taxon>
        <taxon>Insecta</taxon>
        <taxon>Pterygota</taxon>
        <taxon>Neoptera</taxon>
        <taxon>Paraneoptera</taxon>
        <taxon>Hemiptera</taxon>
        <taxon>Sternorrhyncha</taxon>
        <taxon>Aphidomorpha</taxon>
        <taxon>Aphidoidea</taxon>
        <taxon>Aphididae</taxon>
        <taxon>Aphidini</taxon>
        <taxon>Aphis</taxon>
        <taxon>Aphis</taxon>
    </lineage>
</organism>
<keyword evidence="2" id="KW-1185">Reference proteome</keyword>
<dbReference type="Gene3D" id="3.30.420.10">
    <property type="entry name" value="Ribonuclease H-like superfamily/Ribonuclease H"/>
    <property type="match status" value="1"/>
</dbReference>
<dbReference type="GO" id="GO:0003676">
    <property type="term" value="F:nucleic acid binding"/>
    <property type="evidence" value="ECO:0007669"/>
    <property type="project" value="InterPro"/>
</dbReference>
<dbReference type="AlphaFoldDB" id="A0A6G0VHY5"/>
<dbReference type="InterPro" id="IPR012337">
    <property type="entry name" value="RNaseH-like_sf"/>
</dbReference>
<reference evidence="1 2" key="1">
    <citation type="submission" date="2019-08" db="EMBL/GenBank/DDBJ databases">
        <title>Whole genome of Aphis craccivora.</title>
        <authorList>
            <person name="Voronova N.V."/>
            <person name="Shulinski R.S."/>
            <person name="Bandarenka Y.V."/>
            <person name="Zhorov D.G."/>
            <person name="Warner D."/>
        </authorList>
    </citation>
    <scope>NUCLEOTIDE SEQUENCE [LARGE SCALE GENOMIC DNA]</scope>
    <source>
        <strain evidence="1">180601</strain>
        <tissue evidence="1">Whole Body</tissue>
    </source>
</reference>
<sequence>WRERMNELGISVSFSTIYHPQSNPVERYNREIGRILRTYCNEQHTKWPNMLGMVEEWMNKMKSEITEETPFETMFKKKPNYQIHKIISFPDQPDTDENIICLVADRIRTKAEKREKKKMSSKRKKYEVGQHILIRNHQLSNAENGEIKKLFNLFNGPYEITKIISQNTLVIRNPITKKEQLTNIAEVRPYYQMNSHHYTKHDQGTSRETYLTMKTTGKYEKLKKAAAEARHKPYRTDEVDYNGLASIRPIKIISPADEAEQKRNKEKHMAIIKWVTEVNAARQQHTTDWNTPADWRMVTEKTVHKYIPFEQKNIQLSDVITYVTERLAQHEKPRNKPASTGEDTPLWYLSRNKLRK</sequence>